<accession>A0A1H9Q5J2</accession>
<dbReference type="NCBIfam" id="TIGR03085">
    <property type="entry name" value="TIGR03085 family metal-binding protein"/>
    <property type="match status" value="1"/>
</dbReference>
<dbReference type="EMBL" id="FOGZ01000002">
    <property type="protein sequence ID" value="SER55395.1"/>
    <property type="molecule type" value="Genomic_DNA"/>
</dbReference>
<dbReference type="RefSeq" id="WP_177170017.1">
    <property type="nucleotide sequence ID" value="NZ_FOGZ01000002.1"/>
</dbReference>
<dbReference type="AlphaFoldDB" id="A0A1H9Q5J2"/>
<dbReference type="SUPFAM" id="SSF109854">
    <property type="entry name" value="DinB/YfiT-like putative metalloenzymes"/>
    <property type="match status" value="1"/>
</dbReference>
<dbReference type="Proteomes" id="UP000198815">
    <property type="component" value="Unassembled WGS sequence"/>
</dbReference>
<evidence type="ECO:0000313" key="2">
    <source>
        <dbReference type="Proteomes" id="UP000198815"/>
    </source>
</evidence>
<proteinExistence type="predicted"/>
<protein>
    <submittedName>
        <fullName evidence="1">TIGR03085 family protein</fullName>
    </submittedName>
</protein>
<dbReference type="InterPro" id="IPR017517">
    <property type="entry name" value="Maleyloyr_isom"/>
</dbReference>
<sequence length="213" mass="23318">MTTLARAYRDSLAAILEHSRPEAPTLCEGWNCADLAEHLYVRENDPLAAPGLLIPALAGLTQDRMSRAMDSLGYLGLVDAFSHGPKPWSPMRIPAVDRLANGVEYFVHHEDVRRAQPGWSPDVLPGEELSNELWQQLAIVAKRLSRACPSGLRLERSDVASARPIVVKPGDVIVTARGHAAELTLWVYGRAARVEFIGDPPAVEAVEKMSRAL</sequence>
<dbReference type="STRING" id="64702.SAMN05443377_102128"/>
<organism evidence="1 2">
    <name type="scientific">Propionibacterium cyclohexanicum</name>
    <dbReference type="NCBI Taxonomy" id="64702"/>
    <lineage>
        <taxon>Bacteria</taxon>
        <taxon>Bacillati</taxon>
        <taxon>Actinomycetota</taxon>
        <taxon>Actinomycetes</taxon>
        <taxon>Propionibacteriales</taxon>
        <taxon>Propionibacteriaceae</taxon>
        <taxon>Propionibacterium</taxon>
    </lineage>
</organism>
<evidence type="ECO:0000313" key="1">
    <source>
        <dbReference type="EMBL" id="SER55395.1"/>
    </source>
</evidence>
<dbReference type="InterPro" id="IPR034660">
    <property type="entry name" value="DinB/YfiT-like"/>
</dbReference>
<dbReference type="InterPro" id="IPR017519">
    <property type="entry name" value="CHP03085"/>
</dbReference>
<reference evidence="2" key="1">
    <citation type="submission" date="2016-10" db="EMBL/GenBank/DDBJ databases">
        <authorList>
            <person name="Varghese N."/>
            <person name="Submissions S."/>
        </authorList>
    </citation>
    <scope>NUCLEOTIDE SEQUENCE [LARGE SCALE GENOMIC DNA]</scope>
    <source>
        <strain evidence="2">DSM 16859</strain>
    </source>
</reference>
<dbReference type="NCBIfam" id="TIGR03083">
    <property type="entry name" value="maleylpyruvate isomerase family mycothiol-dependent enzyme"/>
    <property type="match status" value="1"/>
</dbReference>
<gene>
    <name evidence="1" type="ORF">SAMN05443377_102128</name>
</gene>
<keyword evidence="2" id="KW-1185">Reference proteome</keyword>
<name>A0A1H9Q5J2_9ACTN</name>